<dbReference type="PRINTS" id="PR00455">
    <property type="entry name" value="HTHTETR"/>
</dbReference>
<keyword evidence="2" id="KW-0805">Transcription regulation</keyword>
<feature type="DNA-binding region" description="H-T-H motif" evidence="5">
    <location>
        <begin position="32"/>
        <end position="51"/>
    </location>
</feature>
<dbReference type="AlphaFoldDB" id="A0A1H7F0P7"/>
<dbReference type="InterPro" id="IPR023772">
    <property type="entry name" value="DNA-bd_HTH_TetR-type_CS"/>
</dbReference>
<dbReference type="PROSITE" id="PS50977">
    <property type="entry name" value="HTH_TETR_2"/>
    <property type="match status" value="1"/>
</dbReference>
<accession>A0A1H7F0P7</accession>
<dbReference type="PANTHER" id="PTHR47506:SF7">
    <property type="entry name" value="TRANSCRIPTIONAL REGULATORY PROTEIN"/>
    <property type="match status" value="1"/>
</dbReference>
<dbReference type="Gene3D" id="1.10.10.60">
    <property type="entry name" value="Homeodomain-like"/>
    <property type="match status" value="1"/>
</dbReference>
<evidence type="ECO:0000256" key="5">
    <source>
        <dbReference type="PROSITE-ProRule" id="PRU00335"/>
    </source>
</evidence>
<keyword evidence="4" id="KW-0804">Transcription</keyword>
<dbReference type="STRING" id="416943.SAMN05445871_6200"/>
<gene>
    <name evidence="7" type="ORF">SAMN05192542_10166</name>
</gene>
<evidence type="ECO:0000256" key="2">
    <source>
        <dbReference type="ARBA" id="ARBA00023015"/>
    </source>
</evidence>
<dbReference type="Pfam" id="PF00440">
    <property type="entry name" value="TetR_N"/>
    <property type="match status" value="1"/>
</dbReference>
<evidence type="ECO:0000313" key="7">
    <source>
        <dbReference type="EMBL" id="SEK18927.1"/>
    </source>
</evidence>
<evidence type="ECO:0000313" key="8">
    <source>
        <dbReference type="Proteomes" id="UP000199120"/>
    </source>
</evidence>
<dbReference type="SUPFAM" id="SSF48498">
    <property type="entry name" value="Tetracyclin repressor-like, C-terminal domain"/>
    <property type="match status" value="1"/>
</dbReference>
<name>A0A1H7F0P7_9BURK</name>
<evidence type="ECO:0000259" key="6">
    <source>
        <dbReference type="PROSITE" id="PS50977"/>
    </source>
</evidence>
<dbReference type="PROSITE" id="PS01081">
    <property type="entry name" value="HTH_TETR_1"/>
    <property type="match status" value="1"/>
</dbReference>
<dbReference type="Gene3D" id="1.10.357.10">
    <property type="entry name" value="Tetracycline Repressor, domain 2"/>
    <property type="match status" value="1"/>
</dbReference>
<evidence type="ECO:0000256" key="1">
    <source>
        <dbReference type="ARBA" id="ARBA00022491"/>
    </source>
</evidence>
<keyword evidence="1" id="KW-0678">Repressor</keyword>
<dbReference type="GO" id="GO:0003677">
    <property type="term" value="F:DNA binding"/>
    <property type="evidence" value="ECO:0007669"/>
    <property type="project" value="UniProtKB-UniRule"/>
</dbReference>
<organism evidence="7 8">
    <name type="scientific">Paraburkholderia caballeronis</name>
    <dbReference type="NCBI Taxonomy" id="416943"/>
    <lineage>
        <taxon>Bacteria</taxon>
        <taxon>Pseudomonadati</taxon>
        <taxon>Pseudomonadota</taxon>
        <taxon>Betaproteobacteria</taxon>
        <taxon>Burkholderiales</taxon>
        <taxon>Burkholderiaceae</taxon>
        <taxon>Paraburkholderia</taxon>
    </lineage>
</organism>
<feature type="domain" description="HTH tetR-type" evidence="6">
    <location>
        <begin position="10"/>
        <end position="69"/>
    </location>
</feature>
<dbReference type="Proteomes" id="UP000199120">
    <property type="component" value="Unassembled WGS sequence"/>
</dbReference>
<protein>
    <submittedName>
        <fullName evidence="7">Transcriptional regulator, TetR family</fullName>
    </submittedName>
</protein>
<proteinExistence type="predicted"/>
<keyword evidence="3 5" id="KW-0238">DNA-binding</keyword>
<dbReference type="InterPro" id="IPR009057">
    <property type="entry name" value="Homeodomain-like_sf"/>
</dbReference>
<dbReference type="OrthoDB" id="9798857at2"/>
<dbReference type="InterPro" id="IPR001647">
    <property type="entry name" value="HTH_TetR"/>
</dbReference>
<reference evidence="8" key="1">
    <citation type="submission" date="2016-10" db="EMBL/GenBank/DDBJ databases">
        <authorList>
            <person name="Varghese N."/>
            <person name="Submissions S."/>
        </authorList>
    </citation>
    <scope>NUCLEOTIDE SEQUENCE [LARGE SCALE GENOMIC DNA]</scope>
    <source>
        <strain evidence="8">LMG 26416</strain>
    </source>
</reference>
<keyword evidence="8" id="KW-1185">Reference proteome</keyword>
<dbReference type="EMBL" id="FOAJ01000001">
    <property type="protein sequence ID" value="SEK18927.1"/>
    <property type="molecule type" value="Genomic_DNA"/>
</dbReference>
<sequence>MPRVSRAEAGRNRAAIERAASRLIRERGLGVSVADLMGAAGLTHGGFYGHFESKGELTAIACAHAFADSAERWRRRTAGATDAAHAKAALVRGYLTSYNRSTPGSSCPMATLAADVAREDDGAPVRRVFRDGLEDLIGILAAVQPEAQDDAEGGRAAALAEISTLVGALVLARATKGNALSNEIMAAARRQLLGDESAENAEAAHA</sequence>
<evidence type="ECO:0000256" key="4">
    <source>
        <dbReference type="ARBA" id="ARBA00023163"/>
    </source>
</evidence>
<dbReference type="SUPFAM" id="SSF46689">
    <property type="entry name" value="Homeodomain-like"/>
    <property type="match status" value="1"/>
</dbReference>
<dbReference type="InterPro" id="IPR036271">
    <property type="entry name" value="Tet_transcr_reg_TetR-rel_C_sf"/>
</dbReference>
<dbReference type="RefSeq" id="WP_090552899.1">
    <property type="nucleotide sequence ID" value="NZ_FNSR01000003.1"/>
</dbReference>
<evidence type="ECO:0000256" key="3">
    <source>
        <dbReference type="ARBA" id="ARBA00023125"/>
    </source>
</evidence>
<dbReference type="PANTHER" id="PTHR47506">
    <property type="entry name" value="TRANSCRIPTIONAL REGULATORY PROTEIN"/>
    <property type="match status" value="1"/>
</dbReference>